<dbReference type="InterPro" id="IPR013078">
    <property type="entry name" value="His_Pase_superF_clade-1"/>
</dbReference>
<dbReference type="InterPro" id="IPR001345">
    <property type="entry name" value="PG/BPGM_mutase_AS"/>
</dbReference>
<dbReference type="InterPro" id="IPR029033">
    <property type="entry name" value="His_PPase_superfam"/>
</dbReference>
<dbReference type="PROSITE" id="PS00175">
    <property type="entry name" value="PG_MUTASE"/>
    <property type="match status" value="1"/>
</dbReference>
<protein>
    <submittedName>
        <fullName evidence="1">2,3-bisphosphoglycerate-dependent phosphoglycerate mutase</fullName>
    </submittedName>
</protein>
<dbReference type="SMART" id="SM00855">
    <property type="entry name" value="PGAM"/>
    <property type="match status" value="1"/>
</dbReference>
<dbReference type="Gene3D" id="3.40.50.1240">
    <property type="entry name" value="Phosphoglycerate mutase-like"/>
    <property type="match status" value="1"/>
</dbReference>
<reference evidence="1 2" key="1">
    <citation type="submission" date="2016-08" db="EMBL/GenBank/DDBJ databases">
        <authorList>
            <person name="Seilhamer J.J."/>
        </authorList>
    </citation>
    <scope>NUCLEOTIDE SEQUENCE [LARGE SCALE GENOMIC DNA]</scope>
    <source>
        <strain evidence="1 2">P1-7</strain>
    </source>
</reference>
<dbReference type="SUPFAM" id="SSF53254">
    <property type="entry name" value="Phosphoglycerate mutase-like"/>
    <property type="match status" value="1"/>
</dbReference>
<proteinExistence type="predicted"/>
<sequence>MGCFAQRQQPSGQFACRCPVALHAARSPVMMAYINFGQHGLFMRIFLVRHGESLGNIDERAYRQFGDHNVPLTEWGYRQVLEAGRAIAAYLKALPSAELRKLSIWHSPFLRTRQSKDALLEVLPAELIGDIREDYLLREQDFGLFTEIYDHAEQKRKFPDEFEKWARLRNNSGKFYARPPDGESRADVAQRVRLFLQTVMHDAENGKNNVIIVGHGVTNRAFEMNFLHCPVDWFERSDNPGNADVTLIEGRHSADYRSILLHKASDRGQGQDELREAHGSELMLAPKDRAIDHP</sequence>
<dbReference type="GO" id="GO:0003824">
    <property type="term" value="F:catalytic activity"/>
    <property type="evidence" value="ECO:0007669"/>
    <property type="project" value="InterPro"/>
</dbReference>
<evidence type="ECO:0000313" key="2">
    <source>
        <dbReference type="Proteomes" id="UP000199205"/>
    </source>
</evidence>
<dbReference type="InterPro" id="IPR052765">
    <property type="entry name" value="PGM-Related"/>
</dbReference>
<evidence type="ECO:0000313" key="1">
    <source>
        <dbReference type="EMBL" id="SCB07874.1"/>
    </source>
</evidence>
<name>A0A1C3TXE7_9HYPH</name>
<dbReference type="PANTHER" id="PTHR46192">
    <property type="entry name" value="BROAD-RANGE ACID PHOSPHATASE DET1"/>
    <property type="match status" value="1"/>
</dbReference>
<accession>A0A1C3TXE7</accession>
<dbReference type="Proteomes" id="UP000199205">
    <property type="component" value="Unassembled WGS sequence"/>
</dbReference>
<dbReference type="EMBL" id="FMAF01000001">
    <property type="protein sequence ID" value="SCB07874.1"/>
    <property type="molecule type" value="Genomic_DNA"/>
</dbReference>
<dbReference type="AlphaFoldDB" id="A0A1C3TXE7"/>
<organism evidence="1 2">
    <name type="scientific">Rhizobium lusitanum</name>
    <dbReference type="NCBI Taxonomy" id="293958"/>
    <lineage>
        <taxon>Bacteria</taxon>
        <taxon>Pseudomonadati</taxon>
        <taxon>Pseudomonadota</taxon>
        <taxon>Alphaproteobacteria</taxon>
        <taxon>Hyphomicrobiales</taxon>
        <taxon>Rhizobiaceae</taxon>
        <taxon>Rhizobium/Agrobacterium group</taxon>
        <taxon>Rhizobium</taxon>
    </lineage>
</organism>
<dbReference type="Pfam" id="PF00300">
    <property type="entry name" value="His_Phos_1"/>
    <property type="match status" value="1"/>
</dbReference>
<dbReference type="CDD" id="cd07067">
    <property type="entry name" value="HP_PGM_like"/>
    <property type="match status" value="1"/>
</dbReference>
<gene>
    <name evidence="1" type="ORF">GA0061101_101142</name>
</gene>